<feature type="transmembrane region" description="Helical" evidence="10">
    <location>
        <begin position="213"/>
        <end position="231"/>
    </location>
</feature>
<dbReference type="GO" id="GO:0004252">
    <property type="term" value="F:serine-type endopeptidase activity"/>
    <property type="evidence" value="ECO:0007669"/>
    <property type="project" value="InterPro"/>
</dbReference>
<dbReference type="GO" id="GO:0006508">
    <property type="term" value="P:proteolysis"/>
    <property type="evidence" value="ECO:0007669"/>
    <property type="project" value="UniProtKB-KW"/>
</dbReference>
<evidence type="ECO:0000256" key="11">
    <source>
        <dbReference type="SAM" id="MobiDB-lite"/>
    </source>
</evidence>
<accession>A0A7N2KPJ6</accession>
<feature type="region of interest" description="Disordered" evidence="11">
    <location>
        <begin position="1"/>
        <end position="86"/>
    </location>
</feature>
<comment type="function">
    <text evidence="10">Serine protease involved in intramembrane proteolysis.</text>
</comment>
<evidence type="ECO:0000313" key="13">
    <source>
        <dbReference type="EnsemblPlants" id="QL01p031553:mrna"/>
    </source>
</evidence>
<evidence type="ECO:0000256" key="1">
    <source>
        <dbReference type="ARBA" id="ARBA00000156"/>
    </source>
</evidence>
<protein>
    <recommendedName>
        <fullName evidence="10">RHOMBOID-like protein</fullName>
        <ecNumber evidence="10">3.4.21.105</ecNumber>
    </recommendedName>
</protein>
<evidence type="ECO:0000256" key="5">
    <source>
        <dbReference type="ARBA" id="ARBA00022692"/>
    </source>
</evidence>
<dbReference type="SUPFAM" id="SSF144091">
    <property type="entry name" value="Rhomboid-like"/>
    <property type="match status" value="1"/>
</dbReference>
<feature type="compositionally biased region" description="Low complexity" evidence="11">
    <location>
        <begin position="74"/>
        <end position="86"/>
    </location>
</feature>
<dbReference type="Proteomes" id="UP000594261">
    <property type="component" value="Chromosome 1"/>
</dbReference>
<dbReference type="InParanoid" id="A0A7N2KPJ6"/>
<dbReference type="Gramene" id="QL01p031553:mrna">
    <property type="protein sequence ID" value="QL01p031553:mrna"/>
    <property type="gene ID" value="QL01p031553"/>
</dbReference>
<feature type="transmembrane region" description="Helical" evidence="10">
    <location>
        <begin position="290"/>
        <end position="308"/>
    </location>
</feature>
<reference evidence="13" key="2">
    <citation type="submission" date="2021-01" db="UniProtKB">
        <authorList>
            <consortium name="EnsemblPlants"/>
        </authorList>
    </citation>
    <scope>IDENTIFICATION</scope>
</reference>
<dbReference type="GO" id="GO:0016020">
    <property type="term" value="C:membrane"/>
    <property type="evidence" value="ECO:0007669"/>
    <property type="project" value="UniProtKB-SubCell"/>
</dbReference>
<feature type="domain" description="Peptidase S54 rhomboid" evidence="12">
    <location>
        <begin position="171"/>
        <end position="307"/>
    </location>
</feature>
<keyword evidence="6 10" id="KW-0378">Hydrolase</keyword>
<proteinExistence type="inferred from homology"/>
<dbReference type="InterPro" id="IPR035952">
    <property type="entry name" value="Rhomboid-like_sf"/>
</dbReference>
<feature type="transmembrane region" description="Helical" evidence="10">
    <location>
        <begin position="338"/>
        <end position="360"/>
    </location>
</feature>
<dbReference type="OMA" id="HKHQVWR"/>
<evidence type="ECO:0000256" key="3">
    <source>
        <dbReference type="ARBA" id="ARBA00009045"/>
    </source>
</evidence>
<dbReference type="PANTHER" id="PTHR22936:SF77">
    <property type="entry name" value="RHOMBOID-LIKE PROTEIN 1"/>
    <property type="match status" value="1"/>
</dbReference>
<comment type="similarity">
    <text evidence="3 10">Belongs to the peptidase S54 family.</text>
</comment>
<feature type="transmembrane region" description="Helical" evidence="10">
    <location>
        <begin position="265"/>
        <end position="284"/>
    </location>
</feature>
<dbReference type="EMBL" id="LRBV02000001">
    <property type="status" value="NOT_ANNOTATED_CDS"/>
    <property type="molecule type" value="Genomic_DNA"/>
</dbReference>
<sequence>MGRRESSSSPTTDQIEIKVHSSRRGDNSVHPDSVGPTPSTTASSQPQPQPQRHRHGHGHGHRHGHGQRQRQRQNRGTAVAAAAATTTSREEFRPFRRWVPWLVPTFVGINFVVFVITMYLNNCPENSPPCIATFFGRFAFQTLKDNPLLGPSSNTLMKMGALEVDKVVHEHQAWRLFTCIWLHAGVFHILANMLSLIFIGIRLEQEFGFVRIGLLYVISGFGGSLMSALFIQSRISVGASGALFGLLGGMLSELITNWTIYANKLAALLTLIVIIIINLAVGILPHVDNFAHIGGFLSGFLLGFVFLIRPQFGWVSQKNSPPGSISTTVKSKHKTYQYILWVLSLIILVVGYTAGLITLLRGTNLNDYCSWCQYMSCLPTSRWKCKADKMYCESTQIGNQLNLTCIGNGRSGVYLLSDNNASQVERLCTRLCN</sequence>
<dbReference type="AlphaFoldDB" id="A0A7N2KPJ6"/>
<keyword evidence="14" id="KW-1185">Reference proteome</keyword>
<organism evidence="13 14">
    <name type="scientific">Quercus lobata</name>
    <name type="common">Valley oak</name>
    <dbReference type="NCBI Taxonomy" id="97700"/>
    <lineage>
        <taxon>Eukaryota</taxon>
        <taxon>Viridiplantae</taxon>
        <taxon>Streptophyta</taxon>
        <taxon>Embryophyta</taxon>
        <taxon>Tracheophyta</taxon>
        <taxon>Spermatophyta</taxon>
        <taxon>Magnoliopsida</taxon>
        <taxon>eudicotyledons</taxon>
        <taxon>Gunneridae</taxon>
        <taxon>Pentapetalae</taxon>
        <taxon>rosids</taxon>
        <taxon>fabids</taxon>
        <taxon>Fagales</taxon>
        <taxon>Fagaceae</taxon>
        <taxon>Quercus</taxon>
    </lineage>
</organism>
<comment type="catalytic activity">
    <reaction evidence="1 10">
        <text>Cleaves type-1 transmembrane domains using a catalytic dyad composed of serine and histidine that are contributed by different transmembrane domains.</text>
        <dbReference type="EC" id="3.4.21.105"/>
    </reaction>
</comment>
<evidence type="ECO:0000256" key="7">
    <source>
        <dbReference type="ARBA" id="ARBA00022825"/>
    </source>
</evidence>
<dbReference type="Pfam" id="PF01694">
    <property type="entry name" value="Rhomboid"/>
    <property type="match status" value="1"/>
</dbReference>
<feature type="transmembrane region" description="Helical" evidence="10">
    <location>
        <begin position="98"/>
        <end position="120"/>
    </location>
</feature>
<dbReference type="GO" id="GO:0005794">
    <property type="term" value="C:Golgi apparatus"/>
    <property type="evidence" value="ECO:0007669"/>
    <property type="project" value="UniProtKB-ARBA"/>
</dbReference>
<evidence type="ECO:0000256" key="9">
    <source>
        <dbReference type="ARBA" id="ARBA00023136"/>
    </source>
</evidence>
<feature type="compositionally biased region" description="Basic and acidic residues" evidence="11">
    <location>
        <begin position="15"/>
        <end position="29"/>
    </location>
</feature>
<dbReference type="GeneID" id="115986764"/>
<dbReference type="KEGG" id="qlo:115986764"/>
<keyword evidence="7 10" id="KW-0720">Serine protease</keyword>
<evidence type="ECO:0000259" key="12">
    <source>
        <dbReference type="Pfam" id="PF01694"/>
    </source>
</evidence>
<keyword evidence="8 10" id="KW-1133">Transmembrane helix</keyword>
<dbReference type="InterPro" id="IPR002610">
    <property type="entry name" value="Peptidase_S54_rhomboid-like"/>
</dbReference>
<dbReference type="PANTHER" id="PTHR22936">
    <property type="entry name" value="RHOMBOID-RELATED"/>
    <property type="match status" value="1"/>
</dbReference>
<comment type="subcellular location">
    <subcellularLocation>
        <location evidence="2 10">Membrane</location>
        <topology evidence="2 10">Multi-pass membrane protein</topology>
    </subcellularLocation>
</comment>
<keyword evidence="5 10" id="KW-0812">Transmembrane</keyword>
<feature type="compositionally biased region" description="Basic residues" evidence="11">
    <location>
        <begin position="51"/>
        <end position="73"/>
    </location>
</feature>
<reference evidence="13 14" key="1">
    <citation type="journal article" date="2016" name="G3 (Bethesda)">
        <title>First Draft Assembly and Annotation of the Genome of a California Endemic Oak Quercus lobata Nee (Fagaceae).</title>
        <authorList>
            <person name="Sork V.L."/>
            <person name="Fitz-Gibbon S.T."/>
            <person name="Puiu D."/>
            <person name="Crepeau M."/>
            <person name="Gugger P.F."/>
            <person name="Sherman R."/>
            <person name="Stevens K."/>
            <person name="Langley C.H."/>
            <person name="Pellegrini M."/>
            <person name="Salzberg S.L."/>
        </authorList>
    </citation>
    <scope>NUCLEOTIDE SEQUENCE [LARGE SCALE GENOMIC DNA]</scope>
    <source>
        <strain evidence="13 14">cv. SW786</strain>
    </source>
</reference>
<evidence type="ECO:0000256" key="10">
    <source>
        <dbReference type="RuleBase" id="RU362115"/>
    </source>
</evidence>
<gene>
    <name evidence="13" type="primary">LOC115986764</name>
</gene>
<dbReference type="Gene3D" id="1.20.1540.10">
    <property type="entry name" value="Rhomboid-like"/>
    <property type="match status" value="1"/>
</dbReference>
<evidence type="ECO:0000313" key="14">
    <source>
        <dbReference type="Proteomes" id="UP000594261"/>
    </source>
</evidence>
<dbReference type="InterPro" id="IPR022764">
    <property type="entry name" value="Peptidase_S54_rhomboid_dom"/>
</dbReference>
<feature type="transmembrane region" description="Helical" evidence="10">
    <location>
        <begin position="237"/>
        <end position="258"/>
    </location>
</feature>
<dbReference type="RefSeq" id="XP_030965904.1">
    <property type="nucleotide sequence ID" value="XM_031110044.1"/>
</dbReference>
<name>A0A7N2KPJ6_QUELO</name>
<evidence type="ECO:0000256" key="6">
    <source>
        <dbReference type="ARBA" id="ARBA00022801"/>
    </source>
</evidence>
<dbReference type="FunFam" id="1.20.1540.10:FF:000019">
    <property type="entry name" value="RHOMBOID-like protein"/>
    <property type="match status" value="1"/>
</dbReference>
<keyword evidence="9 10" id="KW-0472">Membrane</keyword>
<dbReference type="EnsemblPlants" id="QL01p031553:mrna">
    <property type="protein sequence ID" value="QL01p031553:mrna"/>
    <property type="gene ID" value="QL01p031553"/>
</dbReference>
<dbReference type="FunCoup" id="A0A7N2KPJ6">
    <property type="interactions" value="143"/>
</dbReference>
<dbReference type="EC" id="3.4.21.105" evidence="10"/>
<evidence type="ECO:0000256" key="8">
    <source>
        <dbReference type="ARBA" id="ARBA00022989"/>
    </source>
</evidence>
<dbReference type="RefSeq" id="XP_030965909.1">
    <property type="nucleotide sequence ID" value="XM_031110049.1"/>
</dbReference>
<dbReference type="OrthoDB" id="418595at2759"/>
<feature type="transmembrane region" description="Helical" evidence="10">
    <location>
        <begin position="180"/>
        <end position="201"/>
    </location>
</feature>
<keyword evidence="4 10" id="KW-0645">Protease</keyword>
<evidence type="ECO:0000256" key="2">
    <source>
        <dbReference type="ARBA" id="ARBA00004141"/>
    </source>
</evidence>
<evidence type="ECO:0000256" key="4">
    <source>
        <dbReference type="ARBA" id="ARBA00022670"/>
    </source>
</evidence>